<dbReference type="InterPro" id="IPR051758">
    <property type="entry name" value="ERF/AP2-like"/>
</dbReference>
<evidence type="ECO:0000259" key="9">
    <source>
        <dbReference type="PROSITE" id="PS51032"/>
    </source>
</evidence>
<feature type="region of interest" description="Disordered" evidence="8">
    <location>
        <begin position="272"/>
        <end position="320"/>
    </location>
</feature>
<dbReference type="InterPro" id="IPR001471">
    <property type="entry name" value="AP2/ERF_dom"/>
</dbReference>
<keyword evidence="2" id="KW-0936">Ethylene signaling pathway</keyword>
<dbReference type="PROSITE" id="PS51032">
    <property type="entry name" value="AP2_ERF"/>
    <property type="match status" value="1"/>
</dbReference>
<comment type="subcellular location">
    <subcellularLocation>
        <location evidence="1">Nucleus</location>
    </subcellularLocation>
</comment>
<feature type="domain" description="AP2/ERF" evidence="9">
    <location>
        <begin position="140"/>
        <end position="197"/>
    </location>
</feature>
<dbReference type="SUPFAM" id="SSF54171">
    <property type="entry name" value="DNA-binding domain"/>
    <property type="match status" value="1"/>
</dbReference>
<evidence type="ECO:0000256" key="1">
    <source>
        <dbReference type="ARBA" id="ARBA00004123"/>
    </source>
</evidence>
<dbReference type="SMART" id="SM00380">
    <property type="entry name" value="AP2"/>
    <property type="match status" value="1"/>
</dbReference>
<dbReference type="PANTHER" id="PTHR31657">
    <property type="entry name" value="ETHYLENE-RESPONSIVE TRANSCRIPTION FACTOR ERF061"/>
    <property type="match status" value="1"/>
</dbReference>
<dbReference type="Proteomes" id="UP001497512">
    <property type="component" value="Chromosome 18"/>
</dbReference>
<proteinExistence type="inferred from homology"/>
<dbReference type="InterPro" id="IPR016177">
    <property type="entry name" value="DNA-bd_dom_sf"/>
</dbReference>
<evidence type="ECO:0000313" key="11">
    <source>
        <dbReference type="Proteomes" id="UP001497512"/>
    </source>
</evidence>
<feature type="compositionally biased region" description="Polar residues" evidence="8">
    <location>
        <begin position="90"/>
        <end position="111"/>
    </location>
</feature>
<keyword evidence="5" id="KW-0804">Transcription</keyword>
<dbReference type="Pfam" id="PF21039">
    <property type="entry name" value="CEP104_ZnF"/>
    <property type="match status" value="1"/>
</dbReference>
<evidence type="ECO:0000256" key="2">
    <source>
        <dbReference type="ARBA" id="ARBA00022745"/>
    </source>
</evidence>
<dbReference type="InterPro" id="IPR048738">
    <property type="entry name" value="CEP104_Znf"/>
</dbReference>
<accession>A0ABP0U2P0</accession>
<gene>
    <name evidence="10" type="ORF">CSSPTR1EN2_LOCUS10719</name>
</gene>
<dbReference type="PRINTS" id="PR00367">
    <property type="entry name" value="ETHRSPELEMNT"/>
</dbReference>
<keyword evidence="3" id="KW-0805">Transcription regulation</keyword>
<reference evidence="10" key="1">
    <citation type="submission" date="2024-02" db="EMBL/GenBank/DDBJ databases">
        <authorList>
            <consortium name="ELIXIR-Norway"/>
            <consortium name="Elixir Norway"/>
        </authorList>
    </citation>
    <scope>NUCLEOTIDE SEQUENCE</scope>
</reference>
<keyword evidence="11" id="KW-1185">Reference proteome</keyword>
<evidence type="ECO:0000256" key="4">
    <source>
        <dbReference type="ARBA" id="ARBA00023125"/>
    </source>
</evidence>
<feature type="compositionally biased region" description="Basic and acidic residues" evidence="8">
    <location>
        <begin position="283"/>
        <end position="297"/>
    </location>
</feature>
<organism evidence="10 11">
    <name type="scientific">Sphagnum troendelagicum</name>
    <dbReference type="NCBI Taxonomy" id="128251"/>
    <lineage>
        <taxon>Eukaryota</taxon>
        <taxon>Viridiplantae</taxon>
        <taxon>Streptophyta</taxon>
        <taxon>Embryophyta</taxon>
        <taxon>Bryophyta</taxon>
        <taxon>Sphagnophytina</taxon>
        <taxon>Sphagnopsida</taxon>
        <taxon>Sphagnales</taxon>
        <taxon>Sphagnaceae</taxon>
        <taxon>Sphagnum</taxon>
    </lineage>
</organism>
<sequence>MDKFQLKPQFSESTIKVGPQLNHIWTNVLGNECKSNVTKTHWSIYINRFTLDSNCQIHFQGITKNINVSIYLKCDICDYIHQTGMRRSGQQDASSCQEQQHLPQMQKQLGNGSKKKQQQEKARRRLGPCVKKKQQQSSKVFRGVRQRHWGKWVAEIRLPKNRTRLWLGTFDTAEEAAVAYDQAAFKLRGQFARLNFPAHLQHSRHLKQVLIRNFERVANETAHGIICMPGSSGGPSCFNAEIMAAGAAPGPSPPPPPLRCSPKMMQFSFDETPVGASKRSKHHDLGKVKTEENEVRRRQAAAAPSSDDDDAAAAAAADKHKFGPAATKMSLKKPPASFDDMPVAGPSSPLKTACQNVVELCTVTSCAQLQAPAANPQLAINHDNKDGNTTSSTKSTRASSTSTQLRQDLMTEEPLPNSSEETPNGCNEDKLVYCEPEVVCTEPKAIESFLPDPILASQQNCWSNGDCSVELTDHVVQDEIADSCLFCGMQDSSFLESDNLDIHFCQKCPMLVSCNSCRQIVEISSYKDHLLYECSGKRHLECPKCYIAIPESHLSAHQKSKDCRRSKQHKLLCCPLCHHTVQAGDTGWRDHILKAPGCHKNPRTYHTS</sequence>
<dbReference type="Pfam" id="PF00847">
    <property type="entry name" value="AP2"/>
    <property type="match status" value="1"/>
</dbReference>
<dbReference type="EMBL" id="OZ019910">
    <property type="protein sequence ID" value="CAK9211489.1"/>
    <property type="molecule type" value="Genomic_DNA"/>
</dbReference>
<dbReference type="Gene3D" id="3.30.730.10">
    <property type="entry name" value="AP2/ERF domain"/>
    <property type="match status" value="1"/>
</dbReference>
<feature type="compositionally biased region" description="Low complexity" evidence="8">
    <location>
        <begin position="389"/>
        <end position="403"/>
    </location>
</feature>
<dbReference type="PANTHER" id="PTHR31657:SF87">
    <property type="entry name" value="ETHYLENE-RESPONSIVE TRANSCRIPTION FACTOR RAP2-13"/>
    <property type="match status" value="1"/>
</dbReference>
<protein>
    <recommendedName>
        <fullName evidence="9">AP2/ERF domain-containing protein</fullName>
    </recommendedName>
</protein>
<evidence type="ECO:0000256" key="7">
    <source>
        <dbReference type="ARBA" id="ARBA00024343"/>
    </source>
</evidence>
<evidence type="ECO:0000256" key="8">
    <source>
        <dbReference type="SAM" id="MobiDB-lite"/>
    </source>
</evidence>
<keyword evidence="4" id="KW-0238">DNA-binding</keyword>
<dbReference type="CDD" id="cd00018">
    <property type="entry name" value="AP2"/>
    <property type="match status" value="1"/>
</dbReference>
<comment type="similarity">
    <text evidence="7">Belongs to the AP2/ERF transcription factor family. ERF subfamily.</text>
</comment>
<feature type="region of interest" description="Disordered" evidence="8">
    <location>
        <begin position="90"/>
        <end position="129"/>
    </location>
</feature>
<evidence type="ECO:0000313" key="10">
    <source>
        <dbReference type="EMBL" id="CAK9211489.1"/>
    </source>
</evidence>
<dbReference type="InterPro" id="IPR036955">
    <property type="entry name" value="AP2/ERF_dom_sf"/>
</dbReference>
<evidence type="ECO:0000256" key="6">
    <source>
        <dbReference type="ARBA" id="ARBA00023242"/>
    </source>
</evidence>
<name>A0ABP0U2P0_9BRYO</name>
<keyword evidence="6" id="KW-0539">Nucleus</keyword>
<feature type="region of interest" description="Disordered" evidence="8">
    <location>
        <begin position="325"/>
        <end position="344"/>
    </location>
</feature>
<evidence type="ECO:0000256" key="5">
    <source>
        <dbReference type="ARBA" id="ARBA00023163"/>
    </source>
</evidence>
<feature type="region of interest" description="Disordered" evidence="8">
    <location>
        <begin position="377"/>
        <end position="424"/>
    </location>
</feature>
<evidence type="ECO:0000256" key="3">
    <source>
        <dbReference type="ARBA" id="ARBA00023015"/>
    </source>
</evidence>